<dbReference type="RefSeq" id="WP_068881349.1">
    <property type="nucleotide sequence ID" value="NZ_LNTU01000011.1"/>
</dbReference>
<dbReference type="OrthoDB" id="4187639at2"/>
<evidence type="ECO:0000313" key="1">
    <source>
        <dbReference type="EMBL" id="KXF77847.1"/>
    </source>
</evidence>
<keyword evidence="1" id="KW-0255">Endonuclease</keyword>
<reference evidence="1 2" key="1">
    <citation type="submission" date="2015-11" db="EMBL/GenBank/DDBJ databases">
        <title>Draft genome sequence of Paramesorhizobium deserti A-3-E, a strain highly resistant to diverse beta-lactam antibiotics.</title>
        <authorList>
            <person name="Lv R."/>
            <person name="Yang X."/>
            <person name="Fang N."/>
            <person name="Guo J."/>
            <person name="Luo X."/>
            <person name="Peng F."/>
            <person name="Yang R."/>
            <person name="Cui Y."/>
            <person name="Fang C."/>
            <person name="Song Y."/>
        </authorList>
    </citation>
    <scope>NUCLEOTIDE SEQUENCE [LARGE SCALE GENOMIC DNA]</scope>
    <source>
        <strain evidence="1 2">A-3-E</strain>
    </source>
</reference>
<keyword evidence="2" id="KW-1185">Reference proteome</keyword>
<organism evidence="1 2">
    <name type="scientific">Paramesorhizobium deserti</name>
    <dbReference type="NCBI Taxonomy" id="1494590"/>
    <lineage>
        <taxon>Bacteria</taxon>
        <taxon>Pseudomonadati</taxon>
        <taxon>Pseudomonadota</taxon>
        <taxon>Alphaproteobacteria</taxon>
        <taxon>Hyphomicrobiales</taxon>
        <taxon>Phyllobacteriaceae</taxon>
        <taxon>Paramesorhizobium</taxon>
    </lineage>
</organism>
<dbReference type="EMBL" id="LNTU01000011">
    <property type="protein sequence ID" value="KXF77847.1"/>
    <property type="molecule type" value="Genomic_DNA"/>
</dbReference>
<protein>
    <submittedName>
        <fullName evidence="1">Restriction endonuclease</fullName>
    </submittedName>
</protein>
<evidence type="ECO:0000313" key="2">
    <source>
        <dbReference type="Proteomes" id="UP000070107"/>
    </source>
</evidence>
<proteinExistence type="predicted"/>
<dbReference type="GO" id="GO:0004519">
    <property type="term" value="F:endonuclease activity"/>
    <property type="evidence" value="ECO:0007669"/>
    <property type="project" value="UniProtKB-KW"/>
</dbReference>
<dbReference type="STRING" id="1494590.ATN84_25225"/>
<dbReference type="Proteomes" id="UP000070107">
    <property type="component" value="Unassembled WGS sequence"/>
</dbReference>
<keyword evidence="1" id="KW-0540">Nuclease</keyword>
<dbReference type="AlphaFoldDB" id="A0A135HXA6"/>
<dbReference type="REBASE" id="149415">
    <property type="entry name" value="PdeA3EORF25230P"/>
</dbReference>
<comment type="caution">
    <text evidence="1">The sequence shown here is derived from an EMBL/GenBank/DDBJ whole genome shotgun (WGS) entry which is preliminary data.</text>
</comment>
<dbReference type="Pfam" id="PF09517">
    <property type="entry name" value="RE_Eco29kI"/>
    <property type="match status" value="1"/>
</dbReference>
<gene>
    <name evidence="1" type="ORF">ATN84_25225</name>
</gene>
<accession>A0A135HXA6</accession>
<sequence length="217" mass="24582">MTRGPYNPLDKLNLGKSVAEALLDQPEYPIGDIPAFEGAGIYVIYYRGDYPPYAPISEANAEELRWPIYIGKAIPSGSRRGSSLFSEAKGRWLFNRLGEHRESIALVERHGTDNLKVSDFLAKFLIVDDIWIPLGESLLIATFKPLWNRVLDGFGNHDPGSGRYNGLRPLWDVLHPGRAWAMKCRERVESLAEIQERVVAFLQEHEPPRSGHIVFDR</sequence>
<name>A0A135HXA6_9HYPH</name>
<keyword evidence="1" id="KW-0378">Hydrolase</keyword>
<dbReference type="InterPro" id="IPR018575">
    <property type="entry name" value="Restrct_endonuc_II_Eco29kI"/>
</dbReference>